<dbReference type="RefSeq" id="WP_068139663.1">
    <property type="nucleotide sequence ID" value="NZ_CP042914.1"/>
</dbReference>
<keyword evidence="3" id="KW-1185">Reference proteome</keyword>
<gene>
    <name evidence="2" type="ORF">UC8_25120</name>
</gene>
<dbReference type="AlphaFoldDB" id="A0A5B9QS22"/>
<sequence>MAIAISMVLFSDEPRLSVADIQRDFTSRWPDVPEPTEAEEDENTLSFNVGDSLVILAVMPVPFPASDLEGPCATSVLWPKAADELEDHQSHAIVTVNGDLDPLALSTLLTQATTSVLATSATALGVYWGNATLIVPKPLFVDIATEILPQTPPLPIWVDFRIGTDGEQTSAGFTAGMKALGHMEFETQQAAEPPGELRDRLMSLAAYVVENGPVIKDGHTVGEDANERIRVVFSDSAFGHEEQVMRLVYEQASPAKPWWKLW</sequence>
<dbReference type="InterPro" id="IPR025357">
    <property type="entry name" value="DUF4261"/>
</dbReference>
<dbReference type="Pfam" id="PF14080">
    <property type="entry name" value="DUF4261"/>
    <property type="match status" value="1"/>
</dbReference>
<dbReference type="Proteomes" id="UP000325286">
    <property type="component" value="Chromosome"/>
</dbReference>
<proteinExistence type="predicted"/>
<evidence type="ECO:0000313" key="2">
    <source>
        <dbReference type="EMBL" id="QEG40500.1"/>
    </source>
</evidence>
<accession>A0A5B9QS22</accession>
<dbReference type="EMBL" id="CP042914">
    <property type="protein sequence ID" value="QEG40500.1"/>
    <property type="molecule type" value="Genomic_DNA"/>
</dbReference>
<feature type="domain" description="DUF4261" evidence="1">
    <location>
        <begin position="174"/>
        <end position="247"/>
    </location>
</feature>
<dbReference type="KEGG" id="rul:UC8_25120"/>
<evidence type="ECO:0000313" key="3">
    <source>
        <dbReference type="Proteomes" id="UP000325286"/>
    </source>
</evidence>
<protein>
    <recommendedName>
        <fullName evidence="1">DUF4261 domain-containing protein</fullName>
    </recommendedName>
</protein>
<evidence type="ECO:0000259" key="1">
    <source>
        <dbReference type="Pfam" id="PF14080"/>
    </source>
</evidence>
<name>A0A5B9QS22_9BACT</name>
<dbReference type="OrthoDB" id="4404312at2"/>
<organism evidence="2 3">
    <name type="scientific">Roseimaritima ulvae</name>
    <dbReference type="NCBI Taxonomy" id="980254"/>
    <lineage>
        <taxon>Bacteria</taxon>
        <taxon>Pseudomonadati</taxon>
        <taxon>Planctomycetota</taxon>
        <taxon>Planctomycetia</taxon>
        <taxon>Pirellulales</taxon>
        <taxon>Pirellulaceae</taxon>
        <taxon>Roseimaritima</taxon>
    </lineage>
</organism>
<reference evidence="2 3" key="1">
    <citation type="submission" date="2019-08" db="EMBL/GenBank/DDBJ databases">
        <title>Deep-cultivation of Planctomycetes and their phenomic and genomic characterization uncovers novel biology.</title>
        <authorList>
            <person name="Wiegand S."/>
            <person name="Jogler M."/>
            <person name="Boedeker C."/>
            <person name="Pinto D."/>
            <person name="Vollmers J."/>
            <person name="Rivas-Marin E."/>
            <person name="Kohn T."/>
            <person name="Peeters S.H."/>
            <person name="Heuer A."/>
            <person name="Rast P."/>
            <person name="Oberbeckmann S."/>
            <person name="Bunk B."/>
            <person name="Jeske O."/>
            <person name="Meyerdierks A."/>
            <person name="Storesund J.E."/>
            <person name="Kallscheuer N."/>
            <person name="Luecker S."/>
            <person name="Lage O.M."/>
            <person name="Pohl T."/>
            <person name="Merkel B.J."/>
            <person name="Hornburger P."/>
            <person name="Mueller R.-W."/>
            <person name="Bruemmer F."/>
            <person name="Labrenz M."/>
            <person name="Spormann A.M."/>
            <person name="Op den Camp H."/>
            <person name="Overmann J."/>
            <person name="Amann R."/>
            <person name="Jetten M.S.M."/>
            <person name="Mascher T."/>
            <person name="Medema M.H."/>
            <person name="Devos D.P."/>
            <person name="Kaster A.-K."/>
            <person name="Ovreas L."/>
            <person name="Rohde M."/>
            <person name="Galperin M.Y."/>
            <person name="Jogler C."/>
        </authorList>
    </citation>
    <scope>NUCLEOTIDE SEQUENCE [LARGE SCALE GENOMIC DNA]</scope>
    <source>
        <strain evidence="2 3">UC8</strain>
    </source>
</reference>